<proteinExistence type="predicted"/>
<dbReference type="EMBL" id="CP018025">
    <property type="protein sequence ID" value="APD92465.1"/>
    <property type="molecule type" value="Genomic_DNA"/>
</dbReference>
<protein>
    <submittedName>
        <fullName evidence="1">Uncharacterized protein</fullName>
    </submittedName>
</protein>
<organism evidence="1 2">
    <name type="scientific">Alteromonas mediterranea</name>
    <dbReference type="NCBI Taxonomy" id="314275"/>
    <lineage>
        <taxon>Bacteria</taxon>
        <taxon>Pseudomonadati</taxon>
        <taxon>Pseudomonadota</taxon>
        <taxon>Gammaproteobacteria</taxon>
        <taxon>Alteromonadales</taxon>
        <taxon>Alteromonadaceae</taxon>
        <taxon>Alteromonas/Salinimonas group</taxon>
        <taxon>Alteromonas</taxon>
    </lineage>
</organism>
<geneLocation type="plasmid" evidence="2">
    <name>pamcp48-600</name>
</geneLocation>
<dbReference type="RefSeq" id="WP_071961090.1">
    <property type="nucleotide sequence ID" value="NZ_CP018025.1"/>
</dbReference>
<gene>
    <name evidence="1" type="ORF">BM524_21420</name>
</gene>
<sequence length="228" mass="26077">MDINVYLKSAFQIYPTMYRDFSVYLMKDEVRNAILNPKVDSRCPQCGSQTTLVETVNPKQKKMYRIECSRCESNSGEFQDSIAKAVWSAHRKKGSSFSCVPPTILPNTYDVLQKRAAKTSLEDVSIKWLASVNFVDKAWKVQAKTGDYKALLENDKNYVDTITLVLGVIKRQAVESVVESGLNINDEKVKHSLALEHANIIEERRLYYPRYKNSLTKTMAHKVTDLLR</sequence>
<name>A0AAC9JGY1_9ALTE</name>
<dbReference type="Proteomes" id="UP000182101">
    <property type="component" value="Plasmid pAMCP48-600"/>
</dbReference>
<accession>A0AAC9JGY1</accession>
<keyword evidence="1" id="KW-0614">Plasmid</keyword>
<evidence type="ECO:0000313" key="2">
    <source>
        <dbReference type="Proteomes" id="UP000182101"/>
    </source>
</evidence>
<evidence type="ECO:0000313" key="1">
    <source>
        <dbReference type="EMBL" id="APD92465.1"/>
    </source>
</evidence>
<dbReference type="AlphaFoldDB" id="A0AAC9JGY1"/>
<reference evidence="1 2" key="1">
    <citation type="submission" date="2016-11" db="EMBL/GenBank/DDBJ databases">
        <title>Networking in microbes: conjugative elements and plasmids in the genus Alteromonas.</title>
        <authorList>
            <person name="Lopez-Perez M."/>
            <person name="Ramon-Marco N."/>
            <person name="Rodriguez-Valera F."/>
        </authorList>
    </citation>
    <scope>NUCLEOTIDE SEQUENCE [LARGE SCALE GENOMIC DNA]</scope>
    <source>
        <strain evidence="1 2">CP48</strain>
        <plasmid evidence="2">pamcp48-600</plasmid>
    </source>
</reference>